<reference evidence="3 4" key="1">
    <citation type="submission" date="2022-06" db="EMBL/GenBank/DDBJ databases">
        <title>Genomic Encyclopedia of Type Strains, Phase I: the one thousand microbial genomes (KMG-I) project.</title>
        <authorList>
            <person name="Kyrpides N."/>
        </authorList>
    </citation>
    <scope>NUCLEOTIDE SEQUENCE [LARGE SCALE GENOMIC DNA]</scope>
    <source>
        <strain evidence="3 4">DSM 43889</strain>
    </source>
</reference>
<dbReference type="InterPro" id="IPR036291">
    <property type="entry name" value="NAD(P)-bd_dom_sf"/>
</dbReference>
<dbReference type="EMBL" id="AUBJ02000001">
    <property type="protein sequence ID" value="MCP2331843.1"/>
    <property type="molecule type" value="Genomic_DNA"/>
</dbReference>
<sequence>MGALDGRTALVTGGSRGIGRGVVERLAVDGAEVVLSYRSDAAAAADVVDGVRSQGGLAHALRADQARVTEVRLLFEQAEERLGGLDIVVLNAATIRAPIFADATEDDYEHVFDTNVRGPFFAIQEAGRRLRDGGRIVTVSSVNTVVRSPTVALYAGSKAALEQFTVVAAKEFGERGITVNTVSPGATETDMLRQANSAEALGALAASTPLGRLGRPEDIANVVAFLVGPDAAWVTGQNLRAEGGIIP</sequence>
<dbReference type="InterPro" id="IPR002347">
    <property type="entry name" value="SDR_fam"/>
</dbReference>
<evidence type="ECO:0000313" key="3">
    <source>
        <dbReference type="EMBL" id="MCP2331843.1"/>
    </source>
</evidence>
<evidence type="ECO:0000256" key="1">
    <source>
        <dbReference type="ARBA" id="ARBA00006484"/>
    </source>
</evidence>
<name>A0ABT1JI47_ACTCY</name>
<dbReference type="RefSeq" id="WP_026418262.1">
    <property type="nucleotide sequence ID" value="NZ_AUBJ02000001.1"/>
</dbReference>
<keyword evidence="4" id="KW-1185">Reference proteome</keyword>
<accession>A0ABT1JI47</accession>
<dbReference type="PANTHER" id="PTHR43639">
    <property type="entry name" value="OXIDOREDUCTASE, SHORT-CHAIN DEHYDROGENASE/REDUCTASE FAMILY (AFU_ORTHOLOGUE AFUA_5G02870)"/>
    <property type="match status" value="1"/>
</dbReference>
<gene>
    <name evidence="3" type="ORF">G443_002113</name>
</gene>
<protein>
    <submittedName>
        <fullName evidence="3">3-oxoacyl-[acyl-carrier protein] reductase</fullName>
    </submittedName>
</protein>
<dbReference type="PROSITE" id="PS00061">
    <property type="entry name" value="ADH_SHORT"/>
    <property type="match status" value="1"/>
</dbReference>
<comment type="caution">
    <text evidence="3">The sequence shown here is derived from an EMBL/GenBank/DDBJ whole genome shotgun (WGS) entry which is preliminary data.</text>
</comment>
<dbReference type="Proteomes" id="UP000791080">
    <property type="component" value="Unassembled WGS sequence"/>
</dbReference>
<evidence type="ECO:0000256" key="2">
    <source>
        <dbReference type="ARBA" id="ARBA00023002"/>
    </source>
</evidence>
<dbReference type="PRINTS" id="PR00080">
    <property type="entry name" value="SDRFAMILY"/>
</dbReference>
<dbReference type="PRINTS" id="PR00081">
    <property type="entry name" value="GDHRDH"/>
</dbReference>
<evidence type="ECO:0000313" key="4">
    <source>
        <dbReference type="Proteomes" id="UP000791080"/>
    </source>
</evidence>
<dbReference type="SUPFAM" id="SSF51735">
    <property type="entry name" value="NAD(P)-binding Rossmann-fold domains"/>
    <property type="match status" value="1"/>
</dbReference>
<dbReference type="Gene3D" id="3.40.50.720">
    <property type="entry name" value="NAD(P)-binding Rossmann-like Domain"/>
    <property type="match status" value="1"/>
</dbReference>
<organism evidence="3 4">
    <name type="scientific">Actinoalloteichus caeruleus DSM 43889</name>
    <dbReference type="NCBI Taxonomy" id="1120930"/>
    <lineage>
        <taxon>Bacteria</taxon>
        <taxon>Bacillati</taxon>
        <taxon>Actinomycetota</taxon>
        <taxon>Actinomycetes</taxon>
        <taxon>Pseudonocardiales</taxon>
        <taxon>Pseudonocardiaceae</taxon>
        <taxon>Actinoalloteichus</taxon>
        <taxon>Actinoalloteichus cyanogriseus</taxon>
    </lineage>
</organism>
<keyword evidence="2" id="KW-0560">Oxidoreductase</keyword>
<proteinExistence type="inferred from homology"/>
<dbReference type="PANTHER" id="PTHR43639:SF1">
    <property type="entry name" value="SHORT-CHAIN DEHYDROGENASE_REDUCTASE FAMILY PROTEIN"/>
    <property type="match status" value="1"/>
</dbReference>
<dbReference type="Pfam" id="PF13561">
    <property type="entry name" value="adh_short_C2"/>
    <property type="match status" value="1"/>
</dbReference>
<dbReference type="InterPro" id="IPR020904">
    <property type="entry name" value="Sc_DH/Rdtase_CS"/>
</dbReference>
<comment type="similarity">
    <text evidence="1">Belongs to the short-chain dehydrogenases/reductases (SDR) family.</text>
</comment>